<feature type="region of interest" description="Disordered" evidence="4">
    <location>
        <begin position="110"/>
        <end position="131"/>
    </location>
</feature>
<feature type="compositionally biased region" description="Basic and acidic residues" evidence="4">
    <location>
        <begin position="118"/>
        <end position="128"/>
    </location>
</feature>
<dbReference type="PANTHER" id="PTHR11905">
    <property type="entry name" value="ADAM A DISINTEGRIN AND METALLOPROTEASE DOMAIN"/>
    <property type="match status" value="1"/>
</dbReference>
<feature type="non-terminal residue" evidence="5">
    <location>
        <position position="1"/>
    </location>
</feature>
<comment type="caution">
    <text evidence="5">The sequence shown here is derived from an EMBL/GenBank/DDBJ whole genome shotgun (WGS) entry which is preliminary data.</text>
</comment>
<comment type="subcellular location">
    <subcellularLocation>
        <location evidence="1">Secreted</location>
    </subcellularLocation>
</comment>
<dbReference type="EMBL" id="AZIM01005445">
    <property type="protein sequence ID" value="ETE59591.1"/>
    <property type="molecule type" value="Genomic_DNA"/>
</dbReference>
<organism evidence="5 6">
    <name type="scientific">Ophiophagus hannah</name>
    <name type="common">King cobra</name>
    <name type="synonym">Naja hannah</name>
    <dbReference type="NCBI Taxonomy" id="8665"/>
    <lineage>
        <taxon>Eukaryota</taxon>
        <taxon>Metazoa</taxon>
        <taxon>Chordata</taxon>
        <taxon>Craniata</taxon>
        <taxon>Vertebrata</taxon>
        <taxon>Euteleostomi</taxon>
        <taxon>Lepidosauria</taxon>
        <taxon>Squamata</taxon>
        <taxon>Bifurcata</taxon>
        <taxon>Unidentata</taxon>
        <taxon>Episquamata</taxon>
        <taxon>Toxicofera</taxon>
        <taxon>Serpentes</taxon>
        <taxon>Colubroidea</taxon>
        <taxon>Elapidae</taxon>
        <taxon>Elapinae</taxon>
        <taxon>Ophiophagus</taxon>
    </lineage>
</organism>
<dbReference type="GO" id="GO:0005576">
    <property type="term" value="C:extracellular region"/>
    <property type="evidence" value="ECO:0007669"/>
    <property type="project" value="UniProtKB-SubCell"/>
</dbReference>
<evidence type="ECO:0000313" key="5">
    <source>
        <dbReference type="EMBL" id="ETE59591.1"/>
    </source>
</evidence>
<name>V8NCD5_OPHHA</name>
<evidence type="ECO:0000256" key="4">
    <source>
        <dbReference type="SAM" id="MobiDB-lite"/>
    </source>
</evidence>
<dbReference type="GO" id="GO:0005886">
    <property type="term" value="C:plasma membrane"/>
    <property type="evidence" value="ECO:0007669"/>
    <property type="project" value="TreeGrafter"/>
</dbReference>
<keyword evidence="6" id="KW-1185">Reference proteome</keyword>
<gene>
    <name evidence="5" type="ORF">L345_14678</name>
</gene>
<sequence>MDGMGIRFSYPINASSSFVHTSSTYLYSEVIEPLQLETSSLYNSRDNCYYSGYVEGVPDSQVILSTCSGLWGHIQCGTLTYEIQPVENSSTFQHLIYRRDLEAREPCMEISQDGADGPGRETRMVRTEEDPDLSTRQYVRYSLRHREHFDHAGLMTATGNLPGLSWGERFCHPSHVSVSVIQVFSMKECGNGVIDDEEEECDCGVEAVRHPDQLAQGVLPPKISWMIT</sequence>
<keyword evidence="2" id="KW-0964">Secreted</keyword>
<accession>V8NCD5</accession>
<dbReference type="PANTHER" id="PTHR11905:SF136">
    <property type="entry name" value="DISINTEGRIN AND METALLOPROTEINASE DOMAIN-CONTAINING PROTEIN 9"/>
    <property type="match status" value="1"/>
</dbReference>
<proteinExistence type="predicted"/>
<evidence type="ECO:0000256" key="2">
    <source>
        <dbReference type="ARBA" id="ARBA00022525"/>
    </source>
</evidence>
<protein>
    <submittedName>
        <fullName evidence="5">Uncharacterized protein</fullName>
    </submittedName>
</protein>
<keyword evidence="3" id="KW-1015">Disulfide bond</keyword>
<evidence type="ECO:0000256" key="1">
    <source>
        <dbReference type="ARBA" id="ARBA00004613"/>
    </source>
</evidence>
<evidence type="ECO:0000313" key="6">
    <source>
        <dbReference type="Proteomes" id="UP000018936"/>
    </source>
</evidence>
<dbReference type="OrthoDB" id="5951731at2759"/>
<dbReference type="Proteomes" id="UP000018936">
    <property type="component" value="Unassembled WGS sequence"/>
</dbReference>
<dbReference type="AlphaFoldDB" id="V8NCD5"/>
<evidence type="ECO:0000256" key="3">
    <source>
        <dbReference type="ARBA" id="ARBA00023157"/>
    </source>
</evidence>
<reference evidence="5 6" key="1">
    <citation type="journal article" date="2013" name="Proc. Natl. Acad. Sci. U.S.A.">
        <title>The king cobra genome reveals dynamic gene evolution and adaptation in the snake venom system.</title>
        <authorList>
            <person name="Vonk F.J."/>
            <person name="Casewell N.R."/>
            <person name="Henkel C.V."/>
            <person name="Heimberg A.M."/>
            <person name="Jansen H.J."/>
            <person name="McCleary R.J."/>
            <person name="Kerkkamp H.M."/>
            <person name="Vos R.A."/>
            <person name="Guerreiro I."/>
            <person name="Calvete J.J."/>
            <person name="Wuster W."/>
            <person name="Woods A.E."/>
            <person name="Logan J.M."/>
            <person name="Harrison R.A."/>
            <person name="Castoe T.A."/>
            <person name="de Koning A.P."/>
            <person name="Pollock D.D."/>
            <person name="Yandell M."/>
            <person name="Calderon D."/>
            <person name="Renjifo C."/>
            <person name="Currier R.B."/>
            <person name="Salgado D."/>
            <person name="Pla D."/>
            <person name="Sanz L."/>
            <person name="Hyder A.S."/>
            <person name="Ribeiro J.M."/>
            <person name="Arntzen J.W."/>
            <person name="van den Thillart G.E."/>
            <person name="Boetzer M."/>
            <person name="Pirovano W."/>
            <person name="Dirks R.P."/>
            <person name="Spaink H.P."/>
            <person name="Duboule D."/>
            <person name="McGlinn E."/>
            <person name="Kini R.M."/>
            <person name="Richardson M.K."/>
        </authorList>
    </citation>
    <scope>NUCLEOTIDE SEQUENCE</scope>
    <source>
        <tissue evidence="5">Blood</tissue>
    </source>
</reference>